<comment type="caution">
    <text evidence="2">The sequence shown here is derived from an EMBL/GenBank/DDBJ whole genome shotgun (WGS) entry which is preliminary data.</text>
</comment>
<keyword evidence="1" id="KW-0732">Signal</keyword>
<dbReference type="AlphaFoldDB" id="A0A2J0L0I9"/>
<feature type="chain" id="PRO_5014377392" description="WxL domain-containing protein" evidence="1">
    <location>
        <begin position="30"/>
        <end position="223"/>
    </location>
</feature>
<dbReference type="EMBL" id="PEWV01000016">
    <property type="protein sequence ID" value="PIU42180.1"/>
    <property type="molecule type" value="Genomic_DNA"/>
</dbReference>
<feature type="signal peptide" evidence="1">
    <location>
        <begin position="1"/>
        <end position="29"/>
    </location>
</feature>
<sequence>MKPKDKKMTAKCLILALVTGLTMASPAFAAGRTEIMARATVPSFGTYSFEGVLAGDVTKPGLCELGTITVKGTYNGPYPWVMRIYTDNLNFAGAGEGFGTENSAGLVSKDGKYTLPLQANCANWGMDEWLRIPDLNEEGYKPYSPTAEVGVGTHTDRIITAIDPRNADWVSGPDRVLFTPDDNILGDITMETPFDIKFRTNIGPNTPMGNYEGRIYIEIVPAP</sequence>
<name>A0A2J0L0I9_9BACT</name>
<accession>A0A2J0L0I9</accession>
<dbReference type="Proteomes" id="UP000230052">
    <property type="component" value="Unassembled WGS sequence"/>
</dbReference>
<reference evidence="2 3" key="1">
    <citation type="submission" date="2017-09" db="EMBL/GenBank/DDBJ databases">
        <title>Depth-based differentiation of microbial function through sediment-hosted aquifers and enrichment of novel symbionts in the deep terrestrial subsurface.</title>
        <authorList>
            <person name="Probst A.J."/>
            <person name="Ladd B."/>
            <person name="Jarett J.K."/>
            <person name="Geller-Mcgrath D.E."/>
            <person name="Sieber C.M."/>
            <person name="Emerson J.B."/>
            <person name="Anantharaman K."/>
            <person name="Thomas B.C."/>
            <person name="Malmstrom R."/>
            <person name="Stieglmeier M."/>
            <person name="Klingl A."/>
            <person name="Woyke T."/>
            <person name="Ryan C.M."/>
            <person name="Banfield J.F."/>
        </authorList>
    </citation>
    <scope>NUCLEOTIDE SEQUENCE [LARGE SCALE GENOMIC DNA]</scope>
    <source>
        <strain evidence="2">CG07_land_8_20_14_0_80_42_15</strain>
    </source>
</reference>
<proteinExistence type="predicted"/>
<evidence type="ECO:0000313" key="2">
    <source>
        <dbReference type="EMBL" id="PIU42180.1"/>
    </source>
</evidence>
<evidence type="ECO:0008006" key="4">
    <source>
        <dbReference type="Google" id="ProtNLM"/>
    </source>
</evidence>
<evidence type="ECO:0000256" key="1">
    <source>
        <dbReference type="SAM" id="SignalP"/>
    </source>
</evidence>
<gene>
    <name evidence="2" type="ORF">COS99_01575</name>
</gene>
<organism evidence="2 3">
    <name type="scientific">Candidatus Aquitaenariimonas noxiae</name>
    <dbReference type="NCBI Taxonomy" id="1974741"/>
    <lineage>
        <taxon>Bacteria</taxon>
        <taxon>Pseudomonadati</taxon>
        <taxon>Candidatus Omnitrophota</taxon>
        <taxon>Candidatus Aquitaenariimonas</taxon>
    </lineage>
</organism>
<evidence type="ECO:0000313" key="3">
    <source>
        <dbReference type="Proteomes" id="UP000230052"/>
    </source>
</evidence>
<protein>
    <recommendedName>
        <fullName evidence="4">WxL domain-containing protein</fullName>
    </recommendedName>
</protein>